<dbReference type="Proteomes" id="UP001344658">
    <property type="component" value="Unassembled WGS sequence"/>
</dbReference>
<evidence type="ECO:0000313" key="3">
    <source>
        <dbReference type="EMBL" id="MEE4543346.1"/>
    </source>
</evidence>
<dbReference type="SUPFAM" id="SSF51445">
    <property type="entry name" value="(Trans)glycosidases"/>
    <property type="match status" value="1"/>
</dbReference>
<evidence type="ECO:0000256" key="1">
    <source>
        <dbReference type="SAM" id="SignalP"/>
    </source>
</evidence>
<protein>
    <submittedName>
        <fullName evidence="3">CBM35 domain-containing protein</fullName>
    </submittedName>
</protein>
<dbReference type="InterPro" id="IPR017853">
    <property type="entry name" value="GH"/>
</dbReference>
<feature type="chain" id="PRO_5047338480" evidence="1">
    <location>
        <begin position="42"/>
        <end position="757"/>
    </location>
</feature>
<dbReference type="Gene3D" id="2.60.120.260">
    <property type="entry name" value="Galactose-binding domain-like"/>
    <property type="match status" value="2"/>
</dbReference>
<dbReference type="RefSeq" id="WP_330795665.1">
    <property type="nucleotide sequence ID" value="NZ_JAZEWV010000010.1"/>
</dbReference>
<feature type="domain" description="CBM6" evidence="2">
    <location>
        <begin position="499"/>
        <end position="624"/>
    </location>
</feature>
<dbReference type="InterPro" id="IPR008979">
    <property type="entry name" value="Galactose-bd-like_sf"/>
</dbReference>
<dbReference type="InterPro" id="IPR005084">
    <property type="entry name" value="CBM6"/>
</dbReference>
<organism evidence="3 4">
    <name type="scientific">Actinacidiphila polyblastidii</name>
    <dbReference type="NCBI Taxonomy" id="3110430"/>
    <lineage>
        <taxon>Bacteria</taxon>
        <taxon>Bacillati</taxon>
        <taxon>Actinomycetota</taxon>
        <taxon>Actinomycetes</taxon>
        <taxon>Kitasatosporales</taxon>
        <taxon>Streptomycetaceae</taxon>
        <taxon>Actinacidiphila</taxon>
    </lineage>
</organism>
<accession>A0ABU7PC04</accession>
<dbReference type="Pfam" id="PF16990">
    <property type="entry name" value="CBM_35"/>
    <property type="match status" value="1"/>
</dbReference>
<feature type="signal peptide" evidence="1">
    <location>
        <begin position="1"/>
        <end position="41"/>
    </location>
</feature>
<dbReference type="SUPFAM" id="SSF49785">
    <property type="entry name" value="Galactose-binding domain-like"/>
    <property type="match status" value="2"/>
</dbReference>
<keyword evidence="4" id="KW-1185">Reference proteome</keyword>
<dbReference type="PROSITE" id="PS51175">
    <property type="entry name" value="CBM6"/>
    <property type="match status" value="2"/>
</dbReference>
<name>A0ABU7PC04_9ACTN</name>
<keyword evidence="1" id="KW-0732">Signal</keyword>
<dbReference type="Gene3D" id="3.20.20.80">
    <property type="entry name" value="Glycosidases"/>
    <property type="match status" value="1"/>
</dbReference>
<evidence type="ECO:0000313" key="4">
    <source>
        <dbReference type="Proteomes" id="UP001344658"/>
    </source>
</evidence>
<evidence type="ECO:0000259" key="2">
    <source>
        <dbReference type="PROSITE" id="PS51175"/>
    </source>
</evidence>
<reference evidence="3 4" key="1">
    <citation type="submission" date="2023-12" db="EMBL/GenBank/DDBJ databases">
        <title>Streptomyces sp. V4-01.</title>
        <authorList>
            <person name="Somphong A."/>
            <person name="Phongsopitanun W."/>
        </authorList>
    </citation>
    <scope>NUCLEOTIDE SEQUENCE [LARGE SCALE GENOMIC DNA]</scope>
    <source>
        <strain evidence="3 4">V4-01</strain>
    </source>
</reference>
<feature type="domain" description="CBM6" evidence="2">
    <location>
        <begin position="628"/>
        <end position="755"/>
    </location>
</feature>
<sequence length="757" mass="79995">MSLFSRRAPVGARPAPAVRTTTAAAVAAVLLLPAVPGAAAAARPAAAAAPEPATEVITVDTGQQSGPLRKPGLGSLFGVASQPDTPAALADQSQNLLAQHASADGDTSYPTSAETVSGKLAGTGVRMIVRYNDLMGGWPYVWKGLADWYGKVDSATRSVGRYRAEVYAVAPLNEPDNKLGTSASGPFMTDPQVPGGSYDERVNWLWTQTVRRIRAIDPTLPVMGPNYEHYNPWESADRQPRMRAFLVNAISTGTVPDVIGWHSLGPSPGDVPESLTHYYRPLEQELRLPGAPKPVAIEEYGPGSGDFEGVPGTMAKHWAEFARYGVDAASMGTYTNVGLLGNTLRRTASGQLQPDAGWWFENWYHQMQGSPLAVSRWDTRHYQAADGVASFDPAARSATLLLGGETTDLDVRMPALAARGLGPQVRVRVDDAHWTTDPDAADRTVERGGDPQSGGYVLLDTTMTLDAAGGLTVPLRGLTQYDGYRVTVSPVAAASAQPTKYEAEQARRTDAVLHDGSDTALASGTGYVGGIDHPDSSVAFSVDVPATGLYTVAVRYANGGSTDATHQLTVDGRPQGTLSYPPSGGWLDQDPHTVWTRLLLNAGANTVAFGDGANHAELDFIDVRPDTHRYEAEYAAVTDARISAFQGNGFPDYVGGIDQQDSAVDFAVRAPAAGVYRFTVGYADGAAAPATHQVVVNGSAQATLAYQPTGSWLGGAAQDRVESRSSVQVALNQGVNHIRLQKGDGHAELDWGLLGPA</sequence>
<dbReference type="EMBL" id="JAZEWV010000010">
    <property type="protein sequence ID" value="MEE4543346.1"/>
    <property type="molecule type" value="Genomic_DNA"/>
</dbReference>
<gene>
    <name evidence="3" type="ORF">V2S66_15375</name>
</gene>
<dbReference type="Pfam" id="PF22704">
    <property type="entry name" value="CBM13-like"/>
    <property type="match status" value="1"/>
</dbReference>
<comment type="caution">
    <text evidence="3">The sequence shown here is derived from an EMBL/GenBank/DDBJ whole genome shotgun (WGS) entry which is preliminary data.</text>
</comment>
<dbReference type="InterPro" id="IPR055240">
    <property type="entry name" value="CBM13-like"/>
</dbReference>
<proteinExistence type="predicted"/>